<dbReference type="SMART" id="SM00032">
    <property type="entry name" value="CCP"/>
    <property type="match status" value="2"/>
</dbReference>
<organism evidence="5 6">
    <name type="scientific">Paramuricea clavata</name>
    <name type="common">Red gorgonian</name>
    <name type="synonym">Violescent sea-whip</name>
    <dbReference type="NCBI Taxonomy" id="317549"/>
    <lineage>
        <taxon>Eukaryota</taxon>
        <taxon>Metazoa</taxon>
        <taxon>Cnidaria</taxon>
        <taxon>Anthozoa</taxon>
        <taxon>Octocorallia</taxon>
        <taxon>Malacalcyonacea</taxon>
        <taxon>Plexauridae</taxon>
        <taxon>Paramuricea</taxon>
    </lineage>
</organism>
<dbReference type="Gene3D" id="2.10.70.10">
    <property type="entry name" value="Complement Module, domain 1"/>
    <property type="match status" value="2"/>
</dbReference>
<dbReference type="CDD" id="cd00033">
    <property type="entry name" value="CCP"/>
    <property type="match status" value="2"/>
</dbReference>
<protein>
    <submittedName>
        <fullName evidence="5">Uncharacterized protein</fullName>
    </submittedName>
</protein>
<dbReference type="InterPro" id="IPR000436">
    <property type="entry name" value="Sushi_SCR_CCP_dom"/>
</dbReference>
<keyword evidence="4" id="KW-0768">Sushi</keyword>
<keyword evidence="2" id="KW-0677">Repeat</keyword>
<name>A0A6S7JIR6_PARCT</name>
<evidence type="ECO:0000256" key="3">
    <source>
        <dbReference type="ARBA" id="ARBA00023157"/>
    </source>
</evidence>
<reference evidence="5" key="1">
    <citation type="submission" date="2020-04" db="EMBL/GenBank/DDBJ databases">
        <authorList>
            <person name="Alioto T."/>
            <person name="Alioto T."/>
            <person name="Gomez Garrido J."/>
        </authorList>
    </citation>
    <scope>NUCLEOTIDE SEQUENCE</scope>
    <source>
        <strain evidence="5">A484AB</strain>
    </source>
</reference>
<evidence type="ECO:0000313" key="6">
    <source>
        <dbReference type="Proteomes" id="UP001152795"/>
    </source>
</evidence>
<dbReference type="PANTHER" id="PTHR45656">
    <property type="entry name" value="PROTEIN CBR-CLEC-78"/>
    <property type="match status" value="1"/>
</dbReference>
<keyword evidence="1" id="KW-0732">Signal</keyword>
<dbReference type="InterPro" id="IPR035976">
    <property type="entry name" value="Sushi/SCR/CCP_sf"/>
</dbReference>
<dbReference type="Proteomes" id="UP001152795">
    <property type="component" value="Unassembled WGS sequence"/>
</dbReference>
<comment type="caution">
    <text evidence="4">Lacks conserved residue(s) required for the propagation of feature annotation.</text>
</comment>
<keyword evidence="3 4" id="KW-1015">Disulfide bond</keyword>
<dbReference type="SUPFAM" id="SSF57535">
    <property type="entry name" value="Complement control module/SCR domain"/>
    <property type="match status" value="2"/>
</dbReference>
<evidence type="ECO:0000256" key="1">
    <source>
        <dbReference type="ARBA" id="ARBA00022729"/>
    </source>
</evidence>
<evidence type="ECO:0000256" key="2">
    <source>
        <dbReference type="ARBA" id="ARBA00022737"/>
    </source>
</evidence>
<dbReference type="InterPro" id="IPR051277">
    <property type="entry name" value="SEZ6_CSMD_C4BPB_Regulators"/>
</dbReference>
<evidence type="ECO:0000256" key="4">
    <source>
        <dbReference type="PROSITE-ProRule" id="PRU00302"/>
    </source>
</evidence>
<dbReference type="PROSITE" id="PS50923">
    <property type="entry name" value="SUSHI"/>
    <property type="match status" value="2"/>
</dbReference>
<gene>
    <name evidence="5" type="ORF">PACLA_8A057992</name>
</gene>
<dbReference type="OrthoDB" id="5951868at2759"/>
<evidence type="ECO:0000313" key="5">
    <source>
        <dbReference type="EMBL" id="CAB4016541.1"/>
    </source>
</evidence>
<comment type="caution">
    <text evidence="5">The sequence shown here is derived from an EMBL/GenBank/DDBJ whole genome shotgun (WGS) entry which is preliminary data.</text>
</comment>
<keyword evidence="6" id="KW-1185">Reference proteome</keyword>
<feature type="disulfide bond" evidence="4">
    <location>
        <begin position="80"/>
        <end position="107"/>
    </location>
</feature>
<dbReference type="Pfam" id="PF00084">
    <property type="entry name" value="Sushi"/>
    <property type="match status" value="2"/>
</dbReference>
<dbReference type="AlphaFoldDB" id="A0A6S7JIR6"/>
<dbReference type="PANTHER" id="PTHR45656:SF4">
    <property type="entry name" value="PROTEIN CBR-CLEC-78"/>
    <property type="match status" value="1"/>
</dbReference>
<dbReference type="EMBL" id="CACRXK020009161">
    <property type="protein sequence ID" value="CAB4016541.1"/>
    <property type="molecule type" value="Genomic_DNA"/>
</dbReference>
<accession>A0A6S7JIR6</accession>
<sequence>MSKIPNGALNSRSRTHGSFIHFVCNGGYQLIGASNATCKDGRWSEKLPQCTAICRKIFSIKNGKVIESGTLEGDEIHFICNENYLLVGENVLRCTNNGRWNASEPKCKGDQKSI</sequence>
<proteinExistence type="predicted"/>